<keyword evidence="13" id="KW-1185">Reference proteome</keyword>
<sequence length="708" mass="81179">MSDSKNLPDLHNPDLYINRELNWIDFDEKVLVEAMDRDNPLLERVKFLSIFHNNLDEFFMVRVSGLVQQYIEGVKELSVDGLSPADQLMAIRSRLSYLLDRADSCWDNLKAELLEKGIPIKNYAEISEDVKEGLRRYFIKEIFPVITPMAIDPGRPFPKISNLSLNFLVMLQDPGEAIHFARVKVPDSFKPFVAVLTGSEFSVYRKLGLTFRSGGESLWIEELVKAHIDTLFPGYRVLEAHLFRITRNADIEIAEDDAGDLMEAVVEGVERRHFANVVRLEISSDMPKEMRHFLMGRLHLEKWQVIRCKRQMGMSRIMQLVGLDRPDLKDEPFRPRLPYPLSGVEPLLPQIKKRDLVFYHPYDSFSPVLDFIRRAASDPNVLAIKQTLYRTGSNSPIVAALMEARRNGKQVTVVVELKARFDEEQNIVWAKALEDAGVHVVYGLLGFKIHAKLCLVIRREQNRLSRYVHIGTGNYNPGTAKVYADLGFFTSRSAICADVTELFNAMTGFSHQQDYRKILVSPMTTRKGIISRIYREIERQKSDGDGYIAFKMNQLVDPRSIRALYNASIAGVKVDLQVRGICCLRPGLPGISENIRVTSLVGRFLEHARMFYFRNGGDDELFIGSADVMPRNLDRRVEVLTPIEDPNLRRSLVDDLLMRHLEDTANAWELLSDGSYVKVSCSDEEHPFDSQRWMMDHREGWNPVLEDE</sequence>
<comment type="PTM">
    <text evidence="6 7">An intermediate of this reaction is the autophosphorylated ppk in which a phosphate is covalently linked to a histidine residue through a N-P bond.</text>
</comment>
<dbReference type="InterPro" id="IPR025198">
    <property type="entry name" value="PPK_N_dom"/>
</dbReference>
<feature type="binding site" evidence="6">
    <location>
        <position position="390"/>
    </location>
    <ligand>
        <name>Mg(2+)</name>
        <dbReference type="ChEBI" id="CHEBI:18420"/>
    </ligand>
</feature>
<dbReference type="SUPFAM" id="SSF143724">
    <property type="entry name" value="PHP14-like"/>
    <property type="match status" value="1"/>
</dbReference>
<feature type="binding site" evidence="6">
    <location>
        <position position="579"/>
    </location>
    <ligand>
        <name>ATP</name>
        <dbReference type="ChEBI" id="CHEBI:30616"/>
    </ligand>
</feature>
<evidence type="ECO:0000259" key="9">
    <source>
        <dbReference type="Pfam" id="PF13089"/>
    </source>
</evidence>
<evidence type="ECO:0000256" key="7">
    <source>
        <dbReference type="RuleBase" id="RU003800"/>
    </source>
</evidence>
<evidence type="ECO:0000256" key="5">
    <source>
        <dbReference type="ARBA" id="ARBA00022840"/>
    </source>
</evidence>
<evidence type="ECO:0000259" key="8">
    <source>
        <dbReference type="Pfam" id="PF02503"/>
    </source>
</evidence>
<dbReference type="InterPro" id="IPR025200">
    <property type="entry name" value="PPK_C_dom2"/>
</dbReference>
<dbReference type="Gene3D" id="1.20.58.310">
    <property type="entry name" value="Polyphosphate kinase N-terminal domain"/>
    <property type="match status" value="1"/>
</dbReference>
<keyword evidence="5 6" id="KW-0067">ATP-binding</keyword>
<dbReference type="RefSeq" id="WP_236099773.1">
    <property type="nucleotide sequence ID" value="NZ_JAKGUD010000010.1"/>
</dbReference>
<dbReference type="NCBIfam" id="NF003917">
    <property type="entry name" value="PRK05443.1-1"/>
    <property type="match status" value="1"/>
</dbReference>
<dbReference type="Gene3D" id="3.30.1840.10">
    <property type="entry name" value="Polyphosphate kinase middle domain"/>
    <property type="match status" value="1"/>
</dbReference>
<gene>
    <name evidence="12" type="primary">ppk1</name>
    <name evidence="6" type="synonym">ppk</name>
    <name evidence="12" type="ORF">L2W38_09605</name>
</gene>
<feature type="binding site" evidence="6">
    <location>
        <position position="483"/>
    </location>
    <ligand>
        <name>ATP</name>
        <dbReference type="ChEBI" id="CHEBI:30616"/>
    </ligand>
</feature>
<keyword evidence="6" id="KW-0479">Metal-binding</keyword>
<feature type="binding site" evidence="6">
    <location>
        <position position="54"/>
    </location>
    <ligand>
        <name>ATP</name>
        <dbReference type="ChEBI" id="CHEBI:30616"/>
    </ligand>
</feature>
<evidence type="ECO:0000259" key="10">
    <source>
        <dbReference type="Pfam" id="PF13090"/>
    </source>
</evidence>
<comment type="caution">
    <text evidence="12">The sequence shown here is derived from an EMBL/GenBank/DDBJ whole genome shotgun (WGS) entry which is preliminary data.</text>
</comment>
<dbReference type="InterPro" id="IPR041108">
    <property type="entry name" value="PP_kinase_C_1"/>
</dbReference>
<evidence type="ECO:0000256" key="2">
    <source>
        <dbReference type="ARBA" id="ARBA00022679"/>
    </source>
</evidence>
<dbReference type="InterPro" id="IPR024953">
    <property type="entry name" value="PP_kinase_middle"/>
</dbReference>
<comment type="similarity">
    <text evidence="6 7">Belongs to the polyphosphate kinase 1 (PPK1) family.</text>
</comment>
<dbReference type="Pfam" id="PF17941">
    <property type="entry name" value="PP_kinase_C_1"/>
    <property type="match status" value="1"/>
</dbReference>
<dbReference type="PIRSF" id="PIRSF015589">
    <property type="entry name" value="PP_kinase"/>
    <property type="match status" value="1"/>
</dbReference>
<feature type="domain" description="Polyphosphate kinase C-terminal" evidence="10">
    <location>
        <begin position="519"/>
        <end position="691"/>
    </location>
</feature>
<dbReference type="InterPro" id="IPR036832">
    <property type="entry name" value="PPK_N_dom_sf"/>
</dbReference>
<dbReference type="GO" id="GO:0008976">
    <property type="term" value="F:polyphosphate kinase activity"/>
    <property type="evidence" value="ECO:0007669"/>
    <property type="project" value="UniProtKB-EC"/>
</dbReference>
<feature type="domain" description="Polyphosphate kinase N-terminal" evidence="9">
    <location>
        <begin position="16"/>
        <end position="120"/>
    </location>
</feature>
<dbReference type="SUPFAM" id="SSF140356">
    <property type="entry name" value="PPK N-terminal domain-like"/>
    <property type="match status" value="1"/>
</dbReference>
<dbReference type="NCBIfam" id="TIGR03705">
    <property type="entry name" value="poly_P_kin"/>
    <property type="match status" value="1"/>
</dbReference>
<evidence type="ECO:0000256" key="1">
    <source>
        <dbReference type="ARBA" id="ARBA00022553"/>
    </source>
</evidence>
<dbReference type="NCBIfam" id="NF003921">
    <property type="entry name" value="PRK05443.2-2"/>
    <property type="match status" value="1"/>
</dbReference>
<keyword evidence="1 6" id="KW-0597">Phosphoprotein</keyword>
<comment type="function">
    <text evidence="6 7">Catalyzes the reversible transfer of the terminal phosphate of ATP to form a long-chain polyphosphate (polyP).</text>
</comment>
<accession>A0ABS9ERB9</accession>
<evidence type="ECO:0000256" key="4">
    <source>
        <dbReference type="ARBA" id="ARBA00022777"/>
    </source>
</evidence>
<dbReference type="Pfam" id="PF02503">
    <property type="entry name" value="PP_kinase"/>
    <property type="match status" value="1"/>
</dbReference>
<organism evidence="12 13">
    <name type="scientific">Dethiosulfovibrio marinus</name>
    <dbReference type="NCBI Taxonomy" id="133532"/>
    <lineage>
        <taxon>Bacteria</taxon>
        <taxon>Thermotogati</taxon>
        <taxon>Synergistota</taxon>
        <taxon>Synergistia</taxon>
        <taxon>Synergistales</taxon>
        <taxon>Dethiosulfovibrionaceae</taxon>
        <taxon>Dethiosulfovibrio</taxon>
    </lineage>
</organism>
<dbReference type="PANTHER" id="PTHR30218">
    <property type="entry name" value="POLYPHOSPHATE KINASE"/>
    <property type="match status" value="1"/>
</dbReference>
<comment type="cofactor">
    <cofactor evidence="6">
        <name>Mg(2+)</name>
        <dbReference type="ChEBI" id="CHEBI:18420"/>
    </cofactor>
</comment>
<comment type="catalytic activity">
    <reaction evidence="6 7">
        <text>[phosphate](n) + ATP = [phosphate](n+1) + ADP</text>
        <dbReference type="Rhea" id="RHEA:19573"/>
        <dbReference type="Rhea" id="RHEA-COMP:9859"/>
        <dbReference type="Rhea" id="RHEA-COMP:14280"/>
        <dbReference type="ChEBI" id="CHEBI:16838"/>
        <dbReference type="ChEBI" id="CHEBI:30616"/>
        <dbReference type="ChEBI" id="CHEBI:456216"/>
        <dbReference type="EC" id="2.7.4.1"/>
    </reaction>
</comment>
<dbReference type="CDD" id="cd09168">
    <property type="entry name" value="PLDc_PaPPK1_C2_like"/>
    <property type="match status" value="1"/>
</dbReference>
<proteinExistence type="inferred from homology"/>
<feature type="binding site" evidence="6">
    <location>
        <position position="420"/>
    </location>
    <ligand>
        <name>Mg(2+)</name>
        <dbReference type="ChEBI" id="CHEBI:18420"/>
    </ligand>
</feature>
<dbReference type="PANTHER" id="PTHR30218:SF0">
    <property type="entry name" value="POLYPHOSPHATE KINASE"/>
    <property type="match status" value="1"/>
</dbReference>
<dbReference type="CDD" id="cd09165">
    <property type="entry name" value="PLDc_PaPPK1_C1_like"/>
    <property type="match status" value="1"/>
</dbReference>
<evidence type="ECO:0000313" key="12">
    <source>
        <dbReference type="EMBL" id="MCF4143066.1"/>
    </source>
</evidence>
<dbReference type="Pfam" id="PF13090">
    <property type="entry name" value="PP_kinase_C"/>
    <property type="match status" value="1"/>
</dbReference>
<dbReference type="InterPro" id="IPR036830">
    <property type="entry name" value="PP_kinase_middle_dom_sf"/>
</dbReference>
<protein>
    <recommendedName>
        <fullName evidence="6 7">Polyphosphate kinase</fullName>
        <ecNumber evidence="6 7">2.7.4.1</ecNumber>
    </recommendedName>
    <alternativeName>
        <fullName evidence="6">ATP-polyphosphate phosphotransferase</fullName>
    </alternativeName>
    <alternativeName>
        <fullName evidence="6">Polyphosphoric acid kinase</fullName>
    </alternativeName>
</protein>
<feature type="active site" description="Phosphohistidine intermediate" evidence="6">
    <location>
        <position position="450"/>
    </location>
</feature>
<feature type="domain" description="Polyphosphate kinase C-terminal" evidence="11">
    <location>
        <begin position="348"/>
        <end position="511"/>
    </location>
</feature>
<keyword evidence="4 6" id="KW-0418">Kinase</keyword>
<dbReference type="HAMAP" id="MF_00347">
    <property type="entry name" value="Polyphosphate_kinase"/>
    <property type="match status" value="1"/>
</dbReference>
<reference evidence="12 13" key="1">
    <citation type="submission" date="2022-01" db="EMBL/GenBank/DDBJ databases">
        <title>Dethiosulfovibrio faecalis sp. nov., a novel proteolytic, non-sulfur-reducing bacterium isolated from a marine aquaculture solid waste bioreactor.</title>
        <authorList>
            <person name="Grabowski S."/>
            <person name="Apolinario E."/>
            <person name="Schneider N."/>
            <person name="Marshall C.W."/>
            <person name="Sowers K.R."/>
        </authorList>
    </citation>
    <scope>NUCLEOTIDE SEQUENCE [LARGE SCALE GENOMIC DNA]</scope>
    <source>
        <strain evidence="12 13">DSM 12537</strain>
    </source>
</reference>
<keyword evidence="2 6" id="KW-0808">Transferase</keyword>
<keyword evidence="6" id="KW-0460">Magnesium</keyword>
<evidence type="ECO:0000259" key="11">
    <source>
        <dbReference type="Pfam" id="PF17941"/>
    </source>
</evidence>
<dbReference type="NCBIfam" id="NF003918">
    <property type="entry name" value="PRK05443.1-2"/>
    <property type="match status" value="1"/>
</dbReference>
<feature type="domain" description="Polyphosphate kinase middle" evidence="8">
    <location>
        <begin position="131"/>
        <end position="320"/>
    </location>
</feature>
<evidence type="ECO:0000256" key="3">
    <source>
        <dbReference type="ARBA" id="ARBA00022741"/>
    </source>
</evidence>
<keyword evidence="3 6" id="KW-0547">Nucleotide-binding</keyword>
<evidence type="ECO:0000313" key="13">
    <source>
        <dbReference type="Proteomes" id="UP001200430"/>
    </source>
</evidence>
<dbReference type="EC" id="2.7.4.1" evidence="6 7"/>
<dbReference type="Pfam" id="PF13089">
    <property type="entry name" value="PP_kinase_N"/>
    <property type="match status" value="1"/>
</dbReference>
<evidence type="ECO:0000256" key="6">
    <source>
        <dbReference type="HAMAP-Rule" id="MF_00347"/>
    </source>
</evidence>
<dbReference type="Proteomes" id="UP001200430">
    <property type="component" value="Unassembled WGS sequence"/>
</dbReference>
<dbReference type="EMBL" id="JAKGUD010000010">
    <property type="protein sequence ID" value="MCF4143066.1"/>
    <property type="molecule type" value="Genomic_DNA"/>
</dbReference>
<name>A0ABS9ERB9_9BACT</name>
<feature type="binding site" evidence="6">
    <location>
        <position position="607"/>
    </location>
    <ligand>
        <name>ATP</name>
        <dbReference type="ChEBI" id="CHEBI:30616"/>
    </ligand>
</feature>
<dbReference type="InterPro" id="IPR003414">
    <property type="entry name" value="PP_kinase"/>
</dbReference>
<dbReference type="Gene3D" id="3.30.870.10">
    <property type="entry name" value="Endonuclease Chain A"/>
    <property type="match status" value="2"/>
</dbReference>
<dbReference type="SUPFAM" id="SSF56024">
    <property type="entry name" value="Phospholipase D/nuclease"/>
    <property type="match status" value="2"/>
</dbReference>